<evidence type="ECO:0000313" key="2">
    <source>
        <dbReference type="EMBL" id="CAX60297.1"/>
    </source>
</evidence>
<name>D8MTZ0_ERWBE</name>
<proteinExistence type="predicted"/>
<gene>
    <name evidence="2" type="ordered locus">EbC_27660</name>
</gene>
<reference evidence="2 3" key="1">
    <citation type="journal article" date="2010" name="BMC Genomics">
        <title>Genome comparison of the epiphytic bacteria Erwinia billingiae and E. tasmaniensis with the pear pathogen E. pyrifoliae.</title>
        <authorList>
            <person name="Kube M."/>
            <person name="Migdoll A.M."/>
            <person name="Gehring I."/>
            <person name="Heitmann K."/>
            <person name="Mayer Y."/>
            <person name="Kuhl H."/>
            <person name="Knaust F."/>
            <person name="Geider K."/>
            <person name="Reinhardt R."/>
        </authorList>
    </citation>
    <scope>NUCLEOTIDE SEQUENCE [LARGE SCALE GENOMIC DNA]</scope>
    <source>
        <strain evidence="2 3">Eb661</strain>
    </source>
</reference>
<protein>
    <submittedName>
        <fullName evidence="2">Uncharacterized protein</fullName>
    </submittedName>
</protein>
<evidence type="ECO:0000256" key="1">
    <source>
        <dbReference type="SAM" id="MobiDB-lite"/>
    </source>
</evidence>
<feature type="region of interest" description="Disordered" evidence="1">
    <location>
        <begin position="42"/>
        <end position="65"/>
    </location>
</feature>
<organism evidence="3">
    <name type="scientific">Erwinia billingiae (strain Eb661)</name>
    <dbReference type="NCBI Taxonomy" id="634500"/>
    <lineage>
        <taxon>Bacteria</taxon>
        <taxon>Pseudomonadati</taxon>
        <taxon>Pseudomonadota</taxon>
        <taxon>Gammaproteobacteria</taxon>
        <taxon>Enterobacterales</taxon>
        <taxon>Erwiniaceae</taxon>
        <taxon>Erwinia</taxon>
    </lineage>
</organism>
<keyword evidence="3" id="KW-1185">Reference proteome</keyword>
<sequence>MGNVEEDDDRLLAIWSARRWLLSRRRSSYPDNNHQDWLAEATGQANTRHPHREDAIRLTQYQDED</sequence>
<evidence type="ECO:0000313" key="3">
    <source>
        <dbReference type="Proteomes" id="UP000008793"/>
    </source>
</evidence>
<dbReference type="Proteomes" id="UP000008793">
    <property type="component" value="Chromosome"/>
</dbReference>
<dbReference type="KEGG" id="ebi:EbC_27660"/>
<dbReference type="HOGENOM" id="CLU_2843094_0_0_6"/>
<accession>D8MTZ0</accession>
<dbReference type="AlphaFoldDB" id="D8MTZ0"/>
<dbReference type="EMBL" id="FP236843">
    <property type="protein sequence ID" value="CAX60297.1"/>
    <property type="molecule type" value="Genomic_DNA"/>
</dbReference>